<protein>
    <recommendedName>
        <fullName evidence="5">DUF695 domain-containing protein</fullName>
    </recommendedName>
</protein>
<dbReference type="InterPro" id="IPR009671">
    <property type="entry name" value="RraB_dom"/>
</dbReference>
<proteinExistence type="predicted"/>
<feature type="domain" description="Regulator of ribonuclease activity B" evidence="2">
    <location>
        <begin position="146"/>
        <end position="240"/>
    </location>
</feature>
<dbReference type="InterPro" id="IPR036701">
    <property type="entry name" value="RraB-like_sf"/>
</dbReference>
<gene>
    <name evidence="3" type="ORF">HNP52_001041</name>
</gene>
<reference evidence="3 4" key="1">
    <citation type="submission" date="2020-08" db="EMBL/GenBank/DDBJ databases">
        <title>Functional genomics of gut bacteria from endangered species of beetles.</title>
        <authorList>
            <person name="Carlos-Shanley C."/>
        </authorList>
    </citation>
    <scope>NUCLEOTIDE SEQUENCE [LARGE SCALE GENOMIC DNA]</scope>
    <source>
        <strain evidence="3 4">S00224</strain>
    </source>
</reference>
<keyword evidence="4" id="KW-1185">Reference proteome</keyword>
<evidence type="ECO:0000313" key="3">
    <source>
        <dbReference type="EMBL" id="MBB4837990.1"/>
    </source>
</evidence>
<dbReference type="Proteomes" id="UP000575241">
    <property type="component" value="Unassembled WGS sequence"/>
</dbReference>
<evidence type="ECO:0000313" key="4">
    <source>
        <dbReference type="Proteomes" id="UP000575241"/>
    </source>
</evidence>
<dbReference type="InterPro" id="IPR016097">
    <property type="entry name" value="DUF695"/>
</dbReference>
<dbReference type="EMBL" id="JACHLN010000001">
    <property type="protein sequence ID" value="MBB4837990.1"/>
    <property type="molecule type" value="Genomic_DNA"/>
</dbReference>
<comment type="caution">
    <text evidence="3">The sequence shown here is derived from an EMBL/GenBank/DDBJ whole genome shotgun (WGS) entry which is preliminary data.</text>
</comment>
<dbReference type="SUPFAM" id="SSF89946">
    <property type="entry name" value="Hypothetical protein VC0424"/>
    <property type="match status" value="1"/>
</dbReference>
<evidence type="ECO:0000259" key="2">
    <source>
        <dbReference type="Pfam" id="PF06877"/>
    </source>
</evidence>
<evidence type="ECO:0008006" key="5">
    <source>
        <dbReference type="Google" id="ProtNLM"/>
    </source>
</evidence>
<dbReference type="Gene3D" id="3.30.70.970">
    <property type="entry name" value="RraB-like"/>
    <property type="match status" value="1"/>
</dbReference>
<accession>A0A7W7K080</accession>
<name>A0A7W7K080_9SPHN</name>
<dbReference type="RefSeq" id="WP_184163402.1">
    <property type="nucleotide sequence ID" value="NZ_JACHLN010000001.1"/>
</dbReference>
<dbReference type="Pfam" id="PF05117">
    <property type="entry name" value="DUF695"/>
    <property type="match status" value="1"/>
</dbReference>
<dbReference type="AlphaFoldDB" id="A0A7W7K080"/>
<feature type="domain" description="DUF695" evidence="1">
    <location>
        <begin position="4"/>
        <end position="136"/>
    </location>
</feature>
<evidence type="ECO:0000259" key="1">
    <source>
        <dbReference type="Pfam" id="PF05117"/>
    </source>
</evidence>
<dbReference type="Pfam" id="PF06877">
    <property type="entry name" value="RraB"/>
    <property type="match status" value="1"/>
</dbReference>
<sequence length="245" mass="27855">MQGKWNFYACLIEDMPASILLDLSLIGAAPLHGFDRLGYLRLYMNAPRPDGLSSNDEFDRLVALEDQLLAQLEPDSRLRYVGRDTANGARTYYFYLAESMPFEDRAAQAMAAHPEYAFDAGEQDDPDWRVYRDFLYPRPQDLQAIRNRDVLQALRGHDDHLELPRQIDHWAYFPDVASAQAFAMWVEGEGFHLSPPPPGSDSSFGVRFDRIDQPDAIDSINLPLVEKAKALGGDYDGWECQVIRP</sequence>
<organism evidence="3 4">
    <name type="scientific">Sphingomonas kyeonggiensis</name>
    <dbReference type="NCBI Taxonomy" id="1268553"/>
    <lineage>
        <taxon>Bacteria</taxon>
        <taxon>Pseudomonadati</taxon>
        <taxon>Pseudomonadota</taxon>
        <taxon>Alphaproteobacteria</taxon>
        <taxon>Sphingomonadales</taxon>
        <taxon>Sphingomonadaceae</taxon>
        <taxon>Sphingomonas</taxon>
    </lineage>
</organism>